<proteinExistence type="predicted"/>
<dbReference type="PROSITE" id="PS50110">
    <property type="entry name" value="RESPONSE_REGULATORY"/>
    <property type="match status" value="1"/>
</dbReference>
<name>A0A916WLC2_9BURK</name>
<evidence type="ECO:0000313" key="4">
    <source>
        <dbReference type="EMBL" id="GGB09038.1"/>
    </source>
</evidence>
<dbReference type="InterPro" id="IPR050595">
    <property type="entry name" value="Bact_response_regulator"/>
</dbReference>
<organism evidence="4 5">
    <name type="scientific">Polaromonas eurypsychrophila</name>
    <dbReference type="NCBI Taxonomy" id="1614635"/>
    <lineage>
        <taxon>Bacteria</taxon>
        <taxon>Pseudomonadati</taxon>
        <taxon>Pseudomonadota</taxon>
        <taxon>Betaproteobacteria</taxon>
        <taxon>Burkholderiales</taxon>
        <taxon>Comamonadaceae</taxon>
        <taxon>Polaromonas</taxon>
    </lineage>
</organism>
<dbReference type="Pfam" id="PF00072">
    <property type="entry name" value="Response_reg"/>
    <property type="match status" value="1"/>
</dbReference>
<gene>
    <name evidence="4" type="ORF">GCM10011496_32450</name>
</gene>
<feature type="domain" description="Response regulatory" evidence="3">
    <location>
        <begin position="130"/>
        <end position="247"/>
    </location>
</feature>
<evidence type="ECO:0000313" key="5">
    <source>
        <dbReference type="Proteomes" id="UP000620596"/>
    </source>
</evidence>
<sequence length="267" mass="28800">MQNSSIYALTPAGRQELHGNATTLAPDEIELLVRIDGVLTLAQIEAGMPAVSHEAFTSACQRLLTRGMLAPAEVDPFTAQFQTQLNRMALNQAENEADAGAASLKKTGYYVSIARQRGPTRTLAPGEVLSAIVVDDEPMLAKFIQSYLAFEGFHVRLASNRAEVIAEFRKQPVPDLILLDVVLPDADGFDILLRLRQHPALKNVPVIMLTGKATREAVIKGLAGGADGYITKPFEADALMEAVRTVIGLSKPQTGSSDPWVNKDAKP</sequence>
<reference evidence="4" key="1">
    <citation type="journal article" date="2014" name="Int. J. Syst. Evol. Microbiol.">
        <title>Complete genome sequence of Corynebacterium casei LMG S-19264T (=DSM 44701T), isolated from a smear-ripened cheese.</title>
        <authorList>
            <consortium name="US DOE Joint Genome Institute (JGI-PGF)"/>
            <person name="Walter F."/>
            <person name="Albersmeier A."/>
            <person name="Kalinowski J."/>
            <person name="Ruckert C."/>
        </authorList>
    </citation>
    <scope>NUCLEOTIDE SEQUENCE</scope>
    <source>
        <strain evidence="4">CGMCC 1.15322</strain>
    </source>
</reference>
<comment type="caution">
    <text evidence="4">The sequence shown here is derived from an EMBL/GenBank/DDBJ whole genome shotgun (WGS) entry which is preliminary data.</text>
</comment>
<accession>A0A916WLC2</accession>
<evidence type="ECO:0000256" key="2">
    <source>
        <dbReference type="PROSITE-ProRule" id="PRU00169"/>
    </source>
</evidence>
<feature type="modified residue" description="4-aspartylphosphate" evidence="2">
    <location>
        <position position="180"/>
    </location>
</feature>
<dbReference type="CDD" id="cd17574">
    <property type="entry name" value="REC_OmpR"/>
    <property type="match status" value="1"/>
</dbReference>
<keyword evidence="1 2" id="KW-0597">Phosphoprotein</keyword>
<dbReference type="InterPro" id="IPR011006">
    <property type="entry name" value="CheY-like_superfamily"/>
</dbReference>
<dbReference type="RefSeq" id="WP_188709562.1">
    <property type="nucleotide sequence ID" value="NZ_BMIG01000014.1"/>
</dbReference>
<dbReference type="Proteomes" id="UP000620596">
    <property type="component" value="Unassembled WGS sequence"/>
</dbReference>
<evidence type="ECO:0000259" key="3">
    <source>
        <dbReference type="PROSITE" id="PS50110"/>
    </source>
</evidence>
<dbReference type="GO" id="GO:0000160">
    <property type="term" value="P:phosphorelay signal transduction system"/>
    <property type="evidence" value="ECO:0007669"/>
    <property type="project" value="InterPro"/>
</dbReference>
<dbReference type="PANTHER" id="PTHR44591:SF3">
    <property type="entry name" value="RESPONSE REGULATORY DOMAIN-CONTAINING PROTEIN"/>
    <property type="match status" value="1"/>
</dbReference>
<protein>
    <recommendedName>
        <fullName evidence="3">Response regulatory domain-containing protein</fullName>
    </recommendedName>
</protein>
<dbReference type="InterPro" id="IPR001789">
    <property type="entry name" value="Sig_transdc_resp-reg_receiver"/>
</dbReference>
<dbReference type="SUPFAM" id="SSF52172">
    <property type="entry name" value="CheY-like"/>
    <property type="match status" value="1"/>
</dbReference>
<dbReference type="PANTHER" id="PTHR44591">
    <property type="entry name" value="STRESS RESPONSE REGULATOR PROTEIN 1"/>
    <property type="match status" value="1"/>
</dbReference>
<dbReference type="SMART" id="SM00448">
    <property type="entry name" value="REC"/>
    <property type="match status" value="1"/>
</dbReference>
<keyword evidence="5" id="KW-1185">Reference proteome</keyword>
<dbReference type="AlphaFoldDB" id="A0A916WLC2"/>
<reference evidence="4" key="2">
    <citation type="submission" date="2020-09" db="EMBL/GenBank/DDBJ databases">
        <authorList>
            <person name="Sun Q."/>
            <person name="Zhou Y."/>
        </authorList>
    </citation>
    <scope>NUCLEOTIDE SEQUENCE</scope>
    <source>
        <strain evidence="4">CGMCC 1.15322</strain>
    </source>
</reference>
<evidence type="ECO:0000256" key="1">
    <source>
        <dbReference type="ARBA" id="ARBA00022553"/>
    </source>
</evidence>
<dbReference type="Gene3D" id="3.40.50.2300">
    <property type="match status" value="1"/>
</dbReference>
<dbReference type="EMBL" id="BMIG01000014">
    <property type="protein sequence ID" value="GGB09038.1"/>
    <property type="molecule type" value="Genomic_DNA"/>
</dbReference>